<dbReference type="Proteomes" id="UP000195602">
    <property type="component" value="Unassembled WGS sequence"/>
</dbReference>
<dbReference type="AlphaFoldDB" id="A0AA91Q5E8"/>
<protein>
    <recommendedName>
        <fullName evidence="4">ER membrane protein complex subunit 7 beta-sandwich domain-containing protein</fullName>
    </recommendedName>
</protein>
<keyword evidence="2" id="KW-0472">Membrane</keyword>
<feature type="region of interest" description="Disordered" evidence="1">
    <location>
        <begin position="229"/>
        <end position="256"/>
    </location>
</feature>
<dbReference type="Pfam" id="PF09430">
    <property type="entry name" value="EMC7_beta-sandw"/>
    <property type="match status" value="1"/>
</dbReference>
<dbReference type="EMBL" id="LYUB02000001">
    <property type="protein sequence ID" value="OVF11142.1"/>
    <property type="molecule type" value="Genomic_DNA"/>
</dbReference>
<gene>
    <name evidence="5" type="ORF">A9F13_01g06083</name>
</gene>
<keyword evidence="2" id="KW-1133">Transmembrane helix</keyword>
<keyword evidence="3" id="KW-0732">Signal</keyword>
<keyword evidence="2" id="KW-0812">Transmembrane</keyword>
<feature type="chain" id="PRO_5041695134" description="ER membrane protein complex subunit 7 beta-sandwich domain-containing protein" evidence="3">
    <location>
        <begin position="20"/>
        <end position="256"/>
    </location>
</feature>
<evidence type="ECO:0000313" key="5">
    <source>
        <dbReference type="EMBL" id="OVF11142.1"/>
    </source>
</evidence>
<feature type="domain" description="ER membrane protein complex subunit 7 beta-sandwich" evidence="4">
    <location>
        <begin position="52"/>
        <end position="168"/>
    </location>
</feature>
<dbReference type="InterPro" id="IPR019008">
    <property type="entry name" value="Beta_sandwich_EMC7"/>
</dbReference>
<evidence type="ECO:0000256" key="2">
    <source>
        <dbReference type="SAM" id="Phobius"/>
    </source>
</evidence>
<accession>A0AA91Q5E8</accession>
<name>A0AA91Q5E8_CLALS</name>
<organism evidence="5 6">
    <name type="scientific">Clavispora lusitaniae</name>
    <name type="common">Candida lusitaniae</name>
    <dbReference type="NCBI Taxonomy" id="36911"/>
    <lineage>
        <taxon>Eukaryota</taxon>
        <taxon>Fungi</taxon>
        <taxon>Dikarya</taxon>
        <taxon>Ascomycota</taxon>
        <taxon>Saccharomycotina</taxon>
        <taxon>Pichiomycetes</taxon>
        <taxon>Metschnikowiaceae</taxon>
        <taxon>Clavispora</taxon>
    </lineage>
</organism>
<comment type="caution">
    <text evidence="5">The sequence shown here is derived from an EMBL/GenBank/DDBJ whole genome shotgun (WGS) entry which is preliminary data.</text>
</comment>
<reference evidence="5 6" key="1">
    <citation type="submission" date="2017-04" db="EMBL/GenBank/DDBJ databases">
        <title>Draft genome of the yeast Clavispora lusitaniae type strain CBS 6936.</title>
        <authorList>
            <person name="Durrens P."/>
            <person name="Klopp C."/>
            <person name="Biteau N."/>
            <person name="Fitton-Ouhabi V."/>
            <person name="Dementhon K."/>
            <person name="Accoceberry I."/>
            <person name="Sherman D.J."/>
            <person name="Noel T."/>
        </authorList>
    </citation>
    <scope>NUCLEOTIDE SEQUENCE [LARGE SCALE GENOMIC DNA]</scope>
    <source>
        <strain evidence="5 6">CBS 6936</strain>
    </source>
</reference>
<evidence type="ECO:0000256" key="1">
    <source>
        <dbReference type="SAM" id="MobiDB-lite"/>
    </source>
</evidence>
<proteinExistence type="predicted"/>
<sequence>MLAITIILFISSFFTSVLCRGFEGKFVGVPQDAIEAQSGNIGSPIVNGLNYQARTSVKIIDLDASNELKIRKYPVAEDFTFKVEDLSEGAYELLVSSYDFNLRNTRFRVIVDEDQIHVYDDYLASEGLNTTSARTVSDKEPLILNVVDYKQYYESAQGKLSTMVMESPFGVIFKNKMYTAFFAVALFTLIVPTILSYVAPDMVDRINEMKNEGYEMTAHREEAERLEANTAQAQIASNVATSKTTGRASQQGRKRK</sequence>
<dbReference type="KEGG" id="clus:A9F13_01g06083"/>
<evidence type="ECO:0000259" key="4">
    <source>
        <dbReference type="Pfam" id="PF09430"/>
    </source>
</evidence>
<evidence type="ECO:0000256" key="3">
    <source>
        <dbReference type="SAM" id="SignalP"/>
    </source>
</evidence>
<feature type="transmembrane region" description="Helical" evidence="2">
    <location>
        <begin position="177"/>
        <end position="199"/>
    </location>
</feature>
<evidence type="ECO:0000313" key="6">
    <source>
        <dbReference type="Proteomes" id="UP000195602"/>
    </source>
</evidence>
<feature type="signal peptide" evidence="3">
    <location>
        <begin position="1"/>
        <end position="19"/>
    </location>
</feature>